<evidence type="ECO:0000313" key="4">
    <source>
        <dbReference type="Proteomes" id="UP001160148"/>
    </source>
</evidence>
<organism evidence="3 4">
    <name type="scientific">Macrosiphum euphorbiae</name>
    <name type="common">potato aphid</name>
    <dbReference type="NCBI Taxonomy" id="13131"/>
    <lineage>
        <taxon>Eukaryota</taxon>
        <taxon>Metazoa</taxon>
        <taxon>Ecdysozoa</taxon>
        <taxon>Arthropoda</taxon>
        <taxon>Hexapoda</taxon>
        <taxon>Insecta</taxon>
        <taxon>Pterygota</taxon>
        <taxon>Neoptera</taxon>
        <taxon>Paraneoptera</taxon>
        <taxon>Hemiptera</taxon>
        <taxon>Sternorrhyncha</taxon>
        <taxon>Aphidomorpha</taxon>
        <taxon>Aphidoidea</taxon>
        <taxon>Aphididae</taxon>
        <taxon>Macrosiphini</taxon>
        <taxon>Macrosiphum</taxon>
    </lineage>
</organism>
<proteinExistence type="predicted"/>
<feature type="region of interest" description="Disordered" evidence="2">
    <location>
        <begin position="794"/>
        <end position="814"/>
    </location>
</feature>
<accession>A0AAV0X0V4</accession>
<dbReference type="Proteomes" id="UP001160148">
    <property type="component" value="Unassembled WGS sequence"/>
</dbReference>
<dbReference type="PANTHER" id="PTHR21467">
    <property type="entry name" value="PROTEIN PHOSPHATASE 4 REGULATORY SUBUNIT 4 PPP4R4"/>
    <property type="match status" value="1"/>
</dbReference>
<dbReference type="InterPro" id="IPR016024">
    <property type="entry name" value="ARM-type_fold"/>
</dbReference>
<dbReference type="EMBL" id="CARXXK010000003">
    <property type="protein sequence ID" value="CAI6361347.1"/>
    <property type="molecule type" value="Genomic_DNA"/>
</dbReference>
<feature type="repeat" description="HEAT" evidence="1">
    <location>
        <begin position="120"/>
        <end position="158"/>
    </location>
</feature>
<dbReference type="Gene3D" id="1.25.10.10">
    <property type="entry name" value="Leucine-rich Repeat Variant"/>
    <property type="match status" value="1"/>
</dbReference>
<evidence type="ECO:0000256" key="2">
    <source>
        <dbReference type="SAM" id="MobiDB-lite"/>
    </source>
</evidence>
<gene>
    <name evidence="3" type="ORF">MEUPH1_LOCUS16541</name>
</gene>
<dbReference type="GO" id="GO:0008287">
    <property type="term" value="C:protein serine/threonine phosphatase complex"/>
    <property type="evidence" value="ECO:0007669"/>
    <property type="project" value="TreeGrafter"/>
</dbReference>
<dbReference type="AlphaFoldDB" id="A0AAV0X0V4"/>
<dbReference type="GO" id="GO:0019888">
    <property type="term" value="F:protein phosphatase regulator activity"/>
    <property type="evidence" value="ECO:0007669"/>
    <property type="project" value="TreeGrafter"/>
</dbReference>
<name>A0AAV0X0V4_9HEMI</name>
<feature type="compositionally biased region" description="Basic and acidic residues" evidence="2">
    <location>
        <begin position="794"/>
        <end position="803"/>
    </location>
</feature>
<evidence type="ECO:0000313" key="3">
    <source>
        <dbReference type="EMBL" id="CAI6361347.1"/>
    </source>
</evidence>
<reference evidence="3 4" key="1">
    <citation type="submission" date="2023-01" db="EMBL/GenBank/DDBJ databases">
        <authorList>
            <person name="Whitehead M."/>
        </authorList>
    </citation>
    <scope>NUCLEOTIDE SEQUENCE [LARGE SCALE GENOMIC DNA]</scope>
</reference>
<sequence>MQDNDTKDSADYHYEATETVRNILKRQLLTTDLFQQTFLTTILTTLDNHTVNNNSVINTWLDTLLDFIEFLPVDCLQREILPFAIERSDLSKPEPLRLISCRIFGSLAPKLNSYIIKREIWPCILSLCQDESVLVRKTVCQELSKVSAFLKDNTDNSKDCILLPAIVDLANNADYGVKVALLDVIVDIIPCFPREIIVTVVVPMVKKLIDTDFNKSNFLVVAVAKNFGVICKALRSYLSFEDVSWFVNKYTDLLKIDCKTDYICNNDHTISDKPYLTIQKLCAMSLTEIIILSSSDKGSTTLLIYLINHLVDLVSEDYVEIRIALVDIIKEVLVSLNDKVVLISSVLMKMLSERNIKVLKVMIPNLSFIITKMKYQEQVLKSLMLLEEFLFVQYNWRLYAEFLHQIIVLPTCYTSDQVFYVGKVMLNRLECVRQKPIREAVCTLLLTILRYNLDANQRTLLREHLIDRTVQNPNFYKRSFYIFICQEALNVFSSAYFKKHFFLSLLSLADDKVANIRYSLCNIMSNIVNIFKISTEKPLVDKLIDTINKLLCDEDRTVQEQRPLLEYCNTTVDLILRGKRIMSEYTEIDDDIIKFSEESRLSVLKSSERFQLDNGGVFLKSLIEEKMFSSQIDECSRTPNEDDKITLAGKKAFMLESEFIKDTGVSINKMMEHSSKIPTPVQQIVIDPQNGRSLKEQKISYLPVKKDRTLSPAYQSQKRHETSEHVVTRSTNIAKRNANFGGKRLSVPVMSCINVDIKKDANGNLVKFAAKRPQSCYVDGNQIVLPEIKTEKSLSDESLDKNSKNKPLSRLPIRKSQGGFQRNVELKKLVTQPLTKFAKLQGNTGDLHGHEITRYHNESVQMAELFLQNYNNPKLQIHSLLNTKRMQEIKENQERLIPIIESIIFLGRQNIPFRGHRDDGQLDLPSTIEDGGSSINEGNFRELLKFRVKAGDSTLENHLKNSSSKATYISKTIQKER</sequence>
<evidence type="ECO:0000256" key="1">
    <source>
        <dbReference type="PROSITE-ProRule" id="PRU00103"/>
    </source>
</evidence>
<dbReference type="PANTHER" id="PTHR21467:SF0">
    <property type="entry name" value="SERINE_THREONINE-PROTEIN PHOSPHATASE 4 REGULATORY SUBUNIT 4"/>
    <property type="match status" value="1"/>
</dbReference>
<protein>
    <submittedName>
        <fullName evidence="3">Uncharacterized protein</fullName>
    </submittedName>
</protein>
<keyword evidence="4" id="KW-1185">Reference proteome</keyword>
<dbReference type="InterPro" id="IPR039918">
    <property type="entry name" value="PPP4R4"/>
</dbReference>
<dbReference type="InterPro" id="IPR011989">
    <property type="entry name" value="ARM-like"/>
</dbReference>
<comment type="caution">
    <text evidence="3">The sequence shown here is derived from an EMBL/GenBank/DDBJ whole genome shotgun (WGS) entry which is preliminary data.</text>
</comment>
<dbReference type="GO" id="GO:0005829">
    <property type="term" value="C:cytosol"/>
    <property type="evidence" value="ECO:0007669"/>
    <property type="project" value="TreeGrafter"/>
</dbReference>
<dbReference type="SUPFAM" id="SSF48371">
    <property type="entry name" value="ARM repeat"/>
    <property type="match status" value="1"/>
</dbReference>
<dbReference type="InterPro" id="IPR021133">
    <property type="entry name" value="HEAT_type_2"/>
</dbReference>
<dbReference type="PROSITE" id="PS50077">
    <property type="entry name" value="HEAT_REPEAT"/>
    <property type="match status" value="1"/>
</dbReference>